<feature type="transmembrane region" description="Helical" evidence="7">
    <location>
        <begin position="63"/>
        <end position="83"/>
    </location>
</feature>
<feature type="transmembrane region" description="Helical" evidence="7">
    <location>
        <begin position="272"/>
        <end position="293"/>
    </location>
</feature>
<dbReference type="GO" id="GO:0071555">
    <property type="term" value="P:cell wall organization"/>
    <property type="evidence" value="ECO:0007669"/>
    <property type="project" value="UniProtKB-KW"/>
</dbReference>
<reference evidence="10 11" key="1">
    <citation type="journal article" date="2015" name="Nature">
        <title>rRNA introns, odd ribosomes, and small enigmatic genomes across a large radiation of phyla.</title>
        <authorList>
            <person name="Brown C.T."/>
            <person name="Hug L.A."/>
            <person name="Thomas B.C."/>
            <person name="Sharon I."/>
            <person name="Castelle C.J."/>
            <person name="Singh A."/>
            <person name="Wilkins M.J."/>
            <person name="Williams K.H."/>
            <person name="Banfield J.F."/>
        </authorList>
    </citation>
    <scope>NUCLEOTIDE SEQUENCE [LARGE SCALE GENOMIC DNA]</scope>
</reference>
<evidence type="ECO:0000256" key="3">
    <source>
        <dbReference type="ARBA" id="ARBA00022679"/>
    </source>
</evidence>
<dbReference type="PANTHER" id="PTHR22926:SF5">
    <property type="entry name" value="PHOSPHO-N-ACETYLMURAMOYL-PENTAPEPTIDE-TRANSFERASE HOMOLOG"/>
    <property type="match status" value="1"/>
</dbReference>
<evidence type="ECO:0000313" key="11">
    <source>
        <dbReference type="Proteomes" id="UP000034190"/>
    </source>
</evidence>
<dbReference type="Pfam" id="PF00953">
    <property type="entry name" value="Glycos_transf_4"/>
    <property type="match status" value="1"/>
</dbReference>
<keyword evidence="4 7" id="KW-0812">Transmembrane</keyword>
<evidence type="ECO:0000256" key="1">
    <source>
        <dbReference type="ARBA" id="ARBA00004141"/>
    </source>
</evidence>
<dbReference type="InterPro" id="IPR000715">
    <property type="entry name" value="Glycosyl_transferase_4"/>
</dbReference>
<dbReference type="EMBL" id="LCAP01000004">
    <property type="protein sequence ID" value="KKR91577.1"/>
    <property type="molecule type" value="Genomic_DNA"/>
</dbReference>
<feature type="transmembrane region" description="Helical" evidence="7">
    <location>
        <begin position="173"/>
        <end position="190"/>
    </location>
</feature>
<dbReference type="CDD" id="cd06852">
    <property type="entry name" value="GT_MraY"/>
    <property type="match status" value="1"/>
</dbReference>
<dbReference type="NCBIfam" id="TIGR00445">
    <property type="entry name" value="mraY"/>
    <property type="match status" value="1"/>
</dbReference>
<dbReference type="InterPro" id="IPR018480">
    <property type="entry name" value="PNAcMuramoyl-5peptid_Trfase_CS"/>
</dbReference>
<sequence>MSQIIPFGIVTTLAFVIAMILTPLWTHVLYRWNLGKNIRNNGDTPVYSALHEKKRGTPTMGGVLIWMTTIIVLFGLYGLSIVLPFEWVKQLNFLSRFETWLPAASLIAAACIGLADDVLDIIKFGKQGIGIRFRYKLILYAGIAIVGALWFYYKLGWDVIRVPFFETIAIGWWYIPLFLFVIIGTGFAVNEIDGLDGLAGGTLLTAYAAYGAIAFAEGKIHLAMFCGVIAGALLAFLWFNIYPARFFMGDTGSMSLGVTLGIISMLTNYSLLLPVIGLLFVIEALSVIIQVVARKVFHKKVFAAAPIHHHFEAKGWPEPKIVMRFWVISAVTAVIGIVIALIDLGR</sequence>
<organism evidence="10 11">
    <name type="scientific">Candidatus Falkowbacteria bacterium GW2011_GWA2_41_14</name>
    <dbReference type="NCBI Taxonomy" id="1618635"/>
    <lineage>
        <taxon>Bacteria</taxon>
        <taxon>Candidatus Falkowiibacteriota</taxon>
    </lineage>
</organism>
<dbReference type="HAMAP" id="MF_00038">
    <property type="entry name" value="MraY"/>
    <property type="match status" value="1"/>
</dbReference>
<evidence type="ECO:0000256" key="9">
    <source>
        <dbReference type="PIRSR" id="PIRSR600715-1"/>
    </source>
</evidence>
<comment type="subcellular location">
    <subcellularLocation>
        <location evidence="7">Cell membrane</location>
        <topology evidence="7">Multi-pass membrane protein</topology>
    </subcellularLocation>
    <subcellularLocation>
        <location evidence="1">Membrane</location>
        <topology evidence="1">Multi-pass membrane protein</topology>
    </subcellularLocation>
</comment>
<dbReference type="GO" id="GO:0005886">
    <property type="term" value="C:plasma membrane"/>
    <property type="evidence" value="ECO:0007669"/>
    <property type="project" value="UniProtKB-SubCell"/>
</dbReference>
<keyword evidence="7" id="KW-1003">Cell membrane</keyword>
<protein>
    <recommendedName>
        <fullName evidence="7 8">Phospho-N-acetylmuramoyl-pentapeptide-transferase</fullName>
        <ecNumber evidence="7 8">2.7.8.13</ecNumber>
    </recommendedName>
    <alternativeName>
        <fullName evidence="7">UDP-MurNAc-pentapeptide phosphotransferase</fullName>
    </alternativeName>
</protein>
<feature type="binding site" evidence="9">
    <location>
        <position position="250"/>
    </location>
    <ligand>
        <name>Mg(2+)</name>
        <dbReference type="ChEBI" id="CHEBI:18420"/>
    </ligand>
</feature>
<dbReference type="GO" id="GO:0051301">
    <property type="term" value="P:cell division"/>
    <property type="evidence" value="ECO:0007669"/>
    <property type="project" value="UniProtKB-KW"/>
</dbReference>
<keyword evidence="7" id="KW-0132">Cell division</keyword>
<comment type="function">
    <text evidence="7">Catalyzes the initial step of the lipid cycle reactions in the biosynthesis of the cell wall peptidoglycan: transfers peptidoglycan precursor phospho-MurNAc-pentapeptide from UDP-MurNAc-pentapeptide onto the lipid carrier undecaprenyl phosphate, yielding undecaprenyl-pyrophosphoryl-MurNAc-pentapeptide, known as lipid I.</text>
</comment>
<keyword evidence="3 7" id="KW-0808">Transferase</keyword>
<evidence type="ECO:0000256" key="4">
    <source>
        <dbReference type="ARBA" id="ARBA00022692"/>
    </source>
</evidence>
<feature type="transmembrane region" description="Helical" evidence="7">
    <location>
        <begin position="103"/>
        <end position="125"/>
    </location>
</feature>
<evidence type="ECO:0000256" key="5">
    <source>
        <dbReference type="ARBA" id="ARBA00022989"/>
    </source>
</evidence>
<dbReference type="Proteomes" id="UP000034190">
    <property type="component" value="Unassembled WGS sequence"/>
</dbReference>
<keyword evidence="7" id="KW-0961">Cell wall biogenesis/degradation</keyword>
<dbReference type="UniPathway" id="UPA00219"/>
<comment type="cofactor">
    <cofactor evidence="7 9">
        <name>Mg(2+)</name>
        <dbReference type="ChEBI" id="CHEBI:18420"/>
    </cofactor>
</comment>
<dbReference type="PANTHER" id="PTHR22926">
    <property type="entry name" value="PHOSPHO-N-ACETYLMURAMOYL-PENTAPEPTIDE-TRANSFERASE"/>
    <property type="match status" value="1"/>
</dbReference>
<comment type="similarity">
    <text evidence="2 7">Belongs to the glycosyltransferase 4 family. MraY subfamily.</text>
</comment>
<dbReference type="AlphaFoldDB" id="A0A0G0XUI6"/>
<keyword evidence="5 7" id="KW-1133">Transmembrane helix</keyword>
<evidence type="ECO:0000256" key="8">
    <source>
        <dbReference type="NCBIfam" id="TIGR00445"/>
    </source>
</evidence>
<keyword evidence="7" id="KW-0131">Cell cycle</keyword>
<comment type="catalytic activity">
    <reaction evidence="7">
        <text>UDP-N-acetyl-alpha-D-muramoyl-L-alanyl-gamma-D-glutamyl-meso-2,6-diaminopimeloyl-D-alanyl-D-alanine + di-trans,octa-cis-undecaprenyl phosphate = di-trans,octa-cis-undecaprenyl diphospho-N-acetyl-alpha-D-muramoyl-L-alanyl-D-glutamyl-meso-2,6-diaminopimeloyl-D-alanyl-D-alanine + UMP</text>
        <dbReference type="Rhea" id="RHEA:28386"/>
        <dbReference type="ChEBI" id="CHEBI:57865"/>
        <dbReference type="ChEBI" id="CHEBI:60392"/>
        <dbReference type="ChEBI" id="CHEBI:61386"/>
        <dbReference type="ChEBI" id="CHEBI:61387"/>
        <dbReference type="EC" id="2.7.8.13"/>
    </reaction>
</comment>
<keyword evidence="7" id="KW-0133">Cell shape</keyword>
<comment type="caution">
    <text evidence="10">The sequence shown here is derived from an EMBL/GenBank/DDBJ whole genome shotgun (WGS) entry which is preliminary data.</text>
</comment>
<dbReference type="EC" id="2.7.8.13" evidence="7 8"/>
<feature type="transmembrane region" description="Helical" evidence="7">
    <location>
        <begin position="321"/>
        <end position="342"/>
    </location>
</feature>
<dbReference type="GO" id="GO:0008963">
    <property type="term" value="F:phospho-N-acetylmuramoyl-pentapeptide-transferase activity"/>
    <property type="evidence" value="ECO:0007669"/>
    <property type="project" value="UniProtKB-UniRule"/>
</dbReference>
<feature type="transmembrane region" description="Helical" evidence="7">
    <location>
        <begin position="222"/>
        <end position="239"/>
    </location>
</feature>
<feature type="transmembrane region" description="Helical" evidence="7">
    <location>
        <begin position="6"/>
        <end position="30"/>
    </location>
</feature>
<evidence type="ECO:0000256" key="7">
    <source>
        <dbReference type="HAMAP-Rule" id="MF_00038"/>
    </source>
</evidence>
<dbReference type="Pfam" id="PF10555">
    <property type="entry name" value="MraY_sig1"/>
    <property type="match status" value="1"/>
</dbReference>
<feature type="binding site" evidence="9">
    <location>
        <position position="190"/>
    </location>
    <ligand>
        <name>Mg(2+)</name>
        <dbReference type="ChEBI" id="CHEBI:18420"/>
    </ligand>
</feature>
<keyword evidence="6 7" id="KW-0472">Membrane</keyword>
<name>A0A0G0XUI6_9BACT</name>
<feature type="transmembrane region" description="Helical" evidence="7">
    <location>
        <begin position="197"/>
        <end position="216"/>
    </location>
</feature>
<dbReference type="GO" id="GO:0008360">
    <property type="term" value="P:regulation of cell shape"/>
    <property type="evidence" value="ECO:0007669"/>
    <property type="project" value="UniProtKB-KW"/>
</dbReference>
<proteinExistence type="inferred from homology"/>
<accession>A0A0G0XUI6</accession>
<evidence type="ECO:0000313" key="10">
    <source>
        <dbReference type="EMBL" id="KKR91577.1"/>
    </source>
</evidence>
<dbReference type="GO" id="GO:0046872">
    <property type="term" value="F:metal ion binding"/>
    <property type="evidence" value="ECO:0007669"/>
    <property type="project" value="UniProtKB-KW"/>
</dbReference>
<dbReference type="InterPro" id="IPR003524">
    <property type="entry name" value="PNAcMuramoyl-5peptid_Trfase"/>
</dbReference>
<gene>
    <name evidence="7" type="primary">mraY</name>
    <name evidence="10" type="ORF">UU43_C0004G0025</name>
</gene>
<dbReference type="GO" id="GO:0051992">
    <property type="term" value="F:UDP-N-acetylmuramoyl-L-alanyl-D-glutamyl-meso-2,6-diaminopimelyl-D-alanyl-D-alanine:undecaprenyl-phosphate transferase activity"/>
    <property type="evidence" value="ECO:0007669"/>
    <property type="project" value="RHEA"/>
</dbReference>
<keyword evidence="7" id="KW-0573">Peptidoglycan synthesis</keyword>
<evidence type="ECO:0000256" key="2">
    <source>
        <dbReference type="ARBA" id="ARBA00005583"/>
    </source>
</evidence>
<keyword evidence="7 9" id="KW-0479">Metal-binding</keyword>
<feature type="transmembrane region" description="Helical" evidence="7">
    <location>
        <begin position="137"/>
        <end position="153"/>
    </location>
</feature>
<evidence type="ECO:0000256" key="6">
    <source>
        <dbReference type="ARBA" id="ARBA00023136"/>
    </source>
</evidence>
<dbReference type="PATRIC" id="fig|1618635.3.peg.322"/>
<dbReference type="GO" id="GO:0009252">
    <property type="term" value="P:peptidoglycan biosynthetic process"/>
    <property type="evidence" value="ECO:0007669"/>
    <property type="project" value="UniProtKB-UniRule"/>
</dbReference>
<comment type="pathway">
    <text evidence="7">Cell wall biogenesis; peptidoglycan biosynthesis.</text>
</comment>
<keyword evidence="7 9" id="KW-0460">Magnesium</keyword>